<proteinExistence type="predicted"/>
<protein>
    <submittedName>
        <fullName evidence="1">Uncharacterized protein</fullName>
    </submittedName>
</protein>
<dbReference type="RefSeq" id="XP_024327184.1">
    <property type="nucleotide sequence ID" value="XM_024465421.1"/>
</dbReference>
<name>A0A177AJG1_9PEZI</name>
<sequence length="124" mass="14215">MDFSNFLNPVEERIQEVEGGLDEDIILQEVMAPYIQVFDAQYDDDEEPHRPVLTTQNAIQALQVLIEFSESENSGITDPASFSRSLERVERQLVAKQPMTWFKARWMDGWFSLGATSGLLQITF</sequence>
<gene>
    <name evidence="1" type="ORF">VC83_01747</name>
</gene>
<accession>A0A177AJG1</accession>
<dbReference type="VEuPathDB" id="FungiDB:GMDG_02488"/>
<evidence type="ECO:0000313" key="1">
    <source>
        <dbReference type="EMBL" id="OAF61910.1"/>
    </source>
</evidence>
<dbReference type="AlphaFoldDB" id="A0A177AJG1"/>
<dbReference type="EMBL" id="KV441388">
    <property type="protein sequence ID" value="OAF61910.1"/>
    <property type="molecule type" value="Genomic_DNA"/>
</dbReference>
<dbReference type="GeneID" id="36284835"/>
<organism evidence="1">
    <name type="scientific">Pseudogymnoascus destructans</name>
    <dbReference type="NCBI Taxonomy" id="655981"/>
    <lineage>
        <taxon>Eukaryota</taxon>
        <taxon>Fungi</taxon>
        <taxon>Dikarya</taxon>
        <taxon>Ascomycota</taxon>
        <taxon>Pezizomycotina</taxon>
        <taxon>Leotiomycetes</taxon>
        <taxon>Thelebolales</taxon>
        <taxon>Thelebolaceae</taxon>
        <taxon>Pseudogymnoascus</taxon>
    </lineage>
</organism>
<reference evidence="1" key="1">
    <citation type="submission" date="2016-03" db="EMBL/GenBank/DDBJ databases">
        <title>Updated assembly of Pseudogymnoascus destructans, the fungus causing white-nose syndrome of bats.</title>
        <authorList>
            <person name="Palmer J.M."/>
            <person name="Drees K.P."/>
            <person name="Foster J.T."/>
            <person name="Lindner D.L."/>
        </authorList>
    </citation>
    <scope>NUCLEOTIDE SEQUENCE [LARGE SCALE GENOMIC DNA]</scope>
    <source>
        <strain evidence="1">20631-21</strain>
    </source>
</reference>
<dbReference type="Proteomes" id="UP000077154">
    <property type="component" value="Unassembled WGS sequence"/>
</dbReference>